<keyword evidence="1" id="KW-0812">Transmembrane</keyword>
<organism evidence="2 3">
    <name type="scientific">Blepharisma stoltei</name>
    <dbReference type="NCBI Taxonomy" id="1481888"/>
    <lineage>
        <taxon>Eukaryota</taxon>
        <taxon>Sar</taxon>
        <taxon>Alveolata</taxon>
        <taxon>Ciliophora</taxon>
        <taxon>Postciliodesmatophora</taxon>
        <taxon>Heterotrichea</taxon>
        <taxon>Heterotrichida</taxon>
        <taxon>Blepharismidae</taxon>
        <taxon>Blepharisma</taxon>
    </lineage>
</organism>
<dbReference type="EMBL" id="CAJZBQ010000040">
    <property type="protein sequence ID" value="CAG9326170.1"/>
    <property type="molecule type" value="Genomic_DNA"/>
</dbReference>
<dbReference type="Proteomes" id="UP001162131">
    <property type="component" value="Unassembled WGS sequence"/>
</dbReference>
<keyword evidence="1" id="KW-1133">Transmembrane helix</keyword>
<protein>
    <submittedName>
        <fullName evidence="2">Uncharacterized protein</fullName>
    </submittedName>
</protein>
<evidence type="ECO:0000256" key="1">
    <source>
        <dbReference type="SAM" id="Phobius"/>
    </source>
</evidence>
<dbReference type="InterPro" id="IPR017850">
    <property type="entry name" value="Alkaline_phosphatase_core_sf"/>
</dbReference>
<keyword evidence="3" id="KW-1185">Reference proteome</keyword>
<dbReference type="PANTHER" id="PTHR10974">
    <property type="entry name" value="FI08016P-RELATED"/>
    <property type="match status" value="1"/>
</dbReference>
<comment type="caution">
    <text evidence="2">The sequence shown here is derived from an EMBL/GenBank/DDBJ whole genome shotgun (WGS) entry which is preliminary data.</text>
</comment>
<reference evidence="2" key="1">
    <citation type="submission" date="2021-09" db="EMBL/GenBank/DDBJ databases">
        <authorList>
            <consortium name="AG Swart"/>
            <person name="Singh M."/>
            <person name="Singh A."/>
            <person name="Seah K."/>
            <person name="Emmerich C."/>
        </authorList>
    </citation>
    <scope>NUCLEOTIDE SEQUENCE</scope>
    <source>
        <strain evidence="2">ATCC30299</strain>
    </source>
</reference>
<dbReference type="AlphaFoldDB" id="A0AAU9JIS6"/>
<dbReference type="InterPro" id="IPR004245">
    <property type="entry name" value="DUF229"/>
</dbReference>
<evidence type="ECO:0000313" key="2">
    <source>
        <dbReference type="EMBL" id="CAG9326170.1"/>
    </source>
</evidence>
<dbReference type="Pfam" id="PF02995">
    <property type="entry name" value="DUF229"/>
    <property type="match status" value="1"/>
</dbReference>
<accession>A0AAU9JIS6</accession>
<sequence length="733" mass="84779">MAPFMRLIIVASSACMCVIMVAICSVWTLNSRIYLDSESDASQLKLLISKPDKISNADYLSMHNYTKILDVEETEKLYNLVGKVASIPGIFGYTKEIGDSLFPYYEYPDCSKSAYKTPGSWLSINYQTNSLAMSCPKGSKGRFVSGPIFNVTFTNPVELRKYWKVVDYEGETKLDNQTDWVIGTCGKSNKFELHQHIPRFKLYSYKRSGHFARQMKQSTGSQTQKPLIILVLTADSFSRRHFFRKMPKTIQYLNDLEKGKEWKIFDFKIHNIIGTDTAENQARIFGEKFNGFQFGTNLNRDLFGSDAIWYKMIKSGFVTLLGFDPCAFKLHRVIGRMPKADHVSESFFCANTRFSGYSTKKRGSSNQRCIGHHMSHYYLMNYTLTFSGLYAGRNQWAYNHYAAAHEQTGQHAQTLDKDMVWYLSQYINSFGKDNNIVIFLMGDHGMRYGDFISNTYAIQEHRLPAFFLISQRSFLDTIEYSYDTLSHNTERLVTKPDIRRTLLYLAGYPYNAPEEPKKSSFVNIFKEKIDDNRRCEDAEIPPWYCSAYVLDQMPTYFYNKNDPYYSRRNSTEKELGDLVNKIGLETVSLLNQNVYTPSRYDKGNLCKKLTFKEVTLTIYNVMKNSNIIMKLIVKVNESEKALFDSWIIISEQYDLNTPEGETENYTPFPIVFNGRRLFAKLINVFRADKYGGTCEELAREAELNPEHCLCKDEIIAEIEQLEEIEDHDGNTQR</sequence>
<proteinExistence type="predicted"/>
<evidence type="ECO:0000313" key="3">
    <source>
        <dbReference type="Proteomes" id="UP001162131"/>
    </source>
</evidence>
<keyword evidence="1" id="KW-0472">Membrane</keyword>
<dbReference type="PANTHER" id="PTHR10974:SF1">
    <property type="entry name" value="FI08016P-RELATED"/>
    <property type="match status" value="1"/>
</dbReference>
<feature type="transmembrane region" description="Helical" evidence="1">
    <location>
        <begin position="7"/>
        <end position="29"/>
    </location>
</feature>
<gene>
    <name evidence="2" type="ORF">BSTOLATCC_MIC40603</name>
</gene>
<dbReference type="SUPFAM" id="SSF53649">
    <property type="entry name" value="Alkaline phosphatase-like"/>
    <property type="match status" value="1"/>
</dbReference>
<dbReference type="GO" id="GO:0005615">
    <property type="term" value="C:extracellular space"/>
    <property type="evidence" value="ECO:0007669"/>
    <property type="project" value="TreeGrafter"/>
</dbReference>
<dbReference type="Gene3D" id="3.40.720.10">
    <property type="entry name" value="Alkaline Phosphatase, subunit A"/>
    <property type="match status" value="1"/>
</dbReference>
<name>A0AAU9JIS6_9CILI</name>